<comment type="pathway">
    <text evidence="10">Glycolipid biosynthesis; lipid IV(A) biosynthesis; lipid IV(A) from (3R)-3-hydroxytetradecanoyl-[acyl-carrier-protein] and UDP-N-acetyl-alpha-D-glucosamine: step 4/6.</text>
</comment>
<evidence type="ECO:0000256" key="5">
    <source>
        <dbReference type="ARBA" id="ARBA00022723"/>
    </source>
</evidence>
<keyword evidence="4 10" id="KW-0441">Lipid A biosynthesis</keyword>
<feature type="binding site" evidence="10">
    <location>
        <position position="168"/>
    </location>
    <ligand>
        <name>substrate</name>
    </ligand>
</feature>
<feature type="binding site" evidence="10">
    <location>
        <position position="165"/>
    </location>
    <ligand>
        <name>substrate</name>
    </ligand>
</feature>
<dbReference type="InterPro" id="IPR004843">
    <property type="entry name" value="Calcineurin-like_PHP"/>
</dbReference>
<dbReference type="GO" id="GO:0009245">
    <property type="term" value="P:lipid A biosynthetic process"/>
    <property type="evidence" value="ECO:0007669"/>
    <property type="project" value="UniProtKB-UniRule"/>
</dbReference>
<keyword evidence="8 10" id="KW-0472">Membrane</keyword>
<dbReference type="GO" id="GO:0019897">
    <property type="term" value="C:extrinsic component of plasma membrane"/>
    <property type="evidence" value="ECO:0007669"/>
    <property type="project" value="UniProtKB-UniRule"/>
</dbReference>
<keyword evidence="9 10" id="KW-0464">Manganese</keyword>
<feature type="binding site" evidence="10">
    <location>
        <position position="10"/>
    </location>
    <ligand>
        <name>Mn(2+)</name>
        <dbReference type="ChEBI" id="CHEBI:29035"/>
        <label>1</label>
    </ligand>
</feature>
<feature type="binding site" evidence="10">
    <location>
        <position position="41"/>
    </location>
    <ligand>
        <name>Mn(2+)</name>
        <dbReference type="ChEBI" id="CHEBI:29035"/>
        <label>2</label>
    </ligand>
</feature>
<evidence type="ECO:0000256" key="1">
    <source>
        <dbReference type="ARBA" id="ARBA00022475"/>
    </source>
</evidence>
<evidence type="ECO:0000259" key="11">
    <source>
        <dbReference type="Pfam" id="PF00149"/>
    </source>
</evidence>
<dbReference type="UniPathway" id="UPA00359">
    <property type="reaction ID" value="UER00480"/>
</dbReference>
<dbReference type="STRING" id="34027.SAMN05421829_103167"/>
<keyword evidence="2 10" id="KW-0444">Lipid biosynthesis</keyword>
<evidence type="ECO:0000313" key="12">
    <source>
        <dbReference type="EMBL" id="SIQ26208.1"/>
    </source>
</evidence>
<gene>
    <name evidence="10" type="primary">lpxH</name>
    <name evidence="12" type="ORF">SAMN05421829_103167</name>
</gene>
<keyword evidence="6 10" id="KW-0378">Hydrolase</keyword>
<feature type="binding site" evidence="10">
    <location>
        <position position="161"/>
    </location>
    <ligand>
        <name>substrate</name>
    </ligand>
</feature>
<dbReference type="GO" id="GO:0005737">
    <property type="term" value="C:cytoplasm"/>
    <property type="evidence" value="ECO:0007669"/>
    <property type="project" value="InterPro"/>
</dbReference>
<dbReference type="NCBIfam" id="TIGR01854">
    <property type="entry name" value="lipid_A_lpxH"/>
    <property type="match status" value="1"/>
</dbReference>
<comment type="similarity">
    <text evidence="10">Belongs to the LpxH family.</text>
</comment>
<feature type="binding site" evidence="10">
    <location>
        <position position="198"/>
    </location>
    <ligand>
        <name>Mn(2+)</name>
        <dbReference type="ChEBI" id="CHEBI:29035"/>
        <label>1</label>
    </ligand>
</feature>
<dbReference type="HAMAP" id="MF_00575">
    <property type="entry name" value="LpxH"/>
    <property type="match status" value="1"/>
</dbReference>
<reference evidence="13" key="1">
    <citation type="submission" date="2017-01" db="EMBL/GenBank/DDBJ databases">
        <authorList>
            <person name="Varghese N."/>
            <person name="Submissions S."/>
        </authorList>
    </citation>
    <scope>NUCLEOTIDE SEQUENCE [LARGE SCALE GENOMIC DNA]</scope>
    <source>
        <strain evidence="13">ATCC 51758</strain>
    </source>
</reference>
<dbReference type="AlphaFoldDB" id="A0A1N6RBH8"/>
<dbReference type="RefSeq" id="WP_076601171.1">
    <property type="nucleotide sequence ID" value="NZ_FTMD01000003.1"/>
</dbReference>
<feature type="domain" description="Calcineurin-like phosphoesterase" evidence="11">
    <location>
        <begin position="2"/>
        <end position="200"/>
    </location>
</feature>
<feature type="binding site" evidence="10">
    <location>
        <position position="41"/>
    </location>
    <ligand>
        <name>Mn(2+)</name>
        <dbReference type="ChEBI" id="CHEBI:29035"/>
        <label>1</label>
    </ligand>
</feature>
<dbReference type="NCBIfam" id="NF003743">
    <property type="entry name" value="PRK05340.1"/>
    <property type="match status" value="1"/>
</dbReference>
<feature type="binding site" evidence="10">
    <location>
        <position position="8"/>
    </location>
    <ligand>
        <name>Mn(2+)</name>
        <dbReference type="ChEBI" id="CHEBI:29035"/>
        <label>1</label>
    </ligand>
</feature>
<evidence type="ECO:0000256" key="7">
    <source>
        <dbReference type="ARBA" id="ARBA00023098"/>
    </source>
</evidence>
<comment type="catalytic activity">
    <reaction evidence="10">
        <text>UDP-2-N,3-O-bis[(3R)-3-hydroxytetradecanoyl]-alpha-D-glucosamine + H2O = 2-N,3-O-bis[(3R)-3-hydroxytetradecanoyl]-alpha-D-glucosaminyl 1-phosphate + UMP + 2 H(+)</text>
        <dbReference type="Rhea" id="RHEA:25213"/>
        <dbReference type="ChEBI" id="CHEBI:15377"/>
        <dbReference type="ChEBI" id="CHEBI:15378"/>
        <dbReference type="ChEBI" id="CHEBI:57865"/>
        <dbReference type="ChEBI" id="CHEBI:57957"/>
        <dbReference type="ChEBI" id="CHEBI:78847"/>
        <dbReference type="EC" id="3.6.1.54"/>
    </reaction>
</comment>
<accession>A0A1N6RBH8</accession>
<dbReference type="InterPro" id="IPR010138">
    <property type="entry name" value="UDP-diacylglucosamine_Hdrlase"/>
</dbReference>
<dbReference type="Proteomes" id="UP000186819">
    <property type="component" value="Unassembled WGS sequence"/>
</dbReference>
<dbReference type="OrthoDB" id="9783283at2"/>
<keyword evidence="13" id="KW-1185">Reference proteome</keyword>
<dbReference type="Pfam" id="PF00149">
    <property type="entry name" value="Metallophos"/>
    <property type="match status" value="1"/>
</dbReference>
<dbReference type="EMBL" id="FTMD01000003">
    <property type="protein sequence ID" value="SIQ26208.1"/>
    <property type="molecule type" value="Genomic_DNA"/>
</dbReference>
<feature type="binding site" evidence="10">
    <location>
        <position position="196"/>
    </location>
    <ligand>
        <name>substrate</name>
    </ligand>
</feature>
<feature type="binding site" evidence="10">
    <location>
        <position position="123"/>
    </location>
    <ligand>
        <name>substrate</name>
    </ligand>
</feature>
<keyword evidence="3 10" id="KW-0997">Cell inner membrane</keyword>
<dbReference type="PANTHER" id="PTHR34990">
    <property type="entry name" value="UDP-2,3-DIACYLGLUCOSAMINE HYDROLASE-RELATED"/>
    <property type="match status" value="1"/>
</dbReference>
<feature type="binding site" evidence="10">
    <location>
        <begin position="80"/>
        <end position="81"/>
    </location>
    <ligand>
        <name>substrate</name>
    </ligand>
</feature>
<proteinExistence type="inferred from homology"/>
<dbReference type="PANTHER" id="PTHR34990:SF1">
    <property type="entry name" value="UDP-2,3-DIACYLGLUCOSAMINE HYDROLASE"/>
    <property type="match status" value="1"/>
</dbReference>
<dbReference type="EC" id="3.6.1.54" evidence="10"/>
<keyword evidence="7 10" id="KW-0443">Lipid metabolism</keyword>
<dbReference type="InterPro" id="IPR029052">
    <property type="entry name" value="Metallo-depent_PP-like"/>
</dbReference>
<dbReference type="GO" id="GO:0008758">
    <property type="term" value="F:UDP-2,3-diacylglucosamine hydrolase activity"/>
    <property type="evidence" value="ECO:0007669"/>
    <property type="project" value="UniProtKB-UniRule"/>
</dbReference>
<comment type="subcellular location">
    <subcellularLocation>
        <location evidence="10">Cell inner membrane</location>
        <topology evidence="10">Peripheral membrane protein</topology>
        <orientation evidence="10">Cytoplasmic side</orientation>
    </subcellularLocation>
</comment>
<evidence type="ECO:0000313" key="13">
    <source>
        <dbReference type="Proteomes" id="UP000186819"/>
    </source>
</evidence>
<evidence type="ECO:0000256" key="3">
    <source>
        <dbReference type="ARBA" id="ARBA00022519"/>
    </source>
</evidence>
<dbReference type="GO" id="GO:0030145">
    <property type="term" value="F:manganese ion binding"/>
    <property type="evidence" value="ECO:0007669"/>
    <property type="project" value="UniProtKB-UniRule"/>
</dbReference>
<evidence type="ECO:0000256" key="10">
    <source>
        <dbReference type="HAMAP-Rule" id="MF_00575"/>
    </source>
</evidence>
<evidence type="ECO:0000256" key="6">
    <source>
        <dbReference type="ARBA" id="ARBA00022801"/>
    </source>
</evidence>
<organism evidence="12 13">
    <name type="scientific">Aromatoleum tolulyticum</name>
    <dbReference type="NCBI Taxonomy" id="34027"/>
    <lineage>
        <taxon>Bacteria</taxon>
        <taxon>Pseudomonadati</taxon>
        <taxon>Pseudomonadota</taxon>
        <taxon>Betaproteobacteria</taxon>
        <taxon>Rhodocyclales</taxon>
        <taxon>Rhodocyclaceae</taxon>
        <taxon>Aromatoleum</taxon>
    </lineage>
</organism>
<evidence type="ECO:0000256" key="4">
    <source>
        <dbReference type="ARBA" id="ARBA00022556"/>
    </source>
</evidence>
<feature type="binding site" evidence="10">
    <location>
        <position position="80"/>
    </location>
    <ligand>
        <name>Mn(2+)</name>
        <dbReference type="ChEBI" id="CHEBI:29035"/>
        <label>2</label>
    </ligand>
</feature>
<comment type="function">
    <text evidence="10">Hydrolyzes the pyrophosphate bond of UDP-2,3-diacylglucosamine to yield 2,3-diacylglucosamine 1-phosphate (lipid X) and UMP by catalyzing the attack of water at the alpha-P atom. Involved in the biosynthesis of lipid A, a phosphorylated glycolipid that anchors the lipopolysaccharide to the outer membrane of the cell.</text>
</comment>
<dbReference type="InterPro" id="IPR043461">
    <property type="entry name" value="LpxH-like"/>
</dbReference>
<evidence type="ECO:0000256" key="2">
    <source>
        <dbReference type="ARBA" id="ARBA00022516"/>
    </source>
</evidence>
<keyword evidence="1 10" id="KW-1003">Cell membrane</keyword>
<name>A0A1N6RBH8_9RHOO</name>
<comment type="cofactor">
    <cofactor evidence="10">
        <name>Mn(2+)</name>
        <dbReference type="ChEBI" id="CHEBI:29035"/>
    </cofactor>
    <text evidence="10">Binds 2 Mn(2+) ions per subunit in a binuclear metal center.</text>
</comment>
<dbReference type="CDD" id="cd07398">
    <property type="entry name" value="MPP_YbbF-LpxH"/>
    <property type="match status" value="1"/>
</dbReference>
<feature type="binding site" evidence="10">
    <location>
        <position position="196"/>
    </location>
    <ligand>
        <name>Mn(2+)</name>
        <dbReference type="ChEBI" id="CHEBI:29035"/>
        <label>2</label>
    </ligand>
</feature>
<keyword evidence="5 10" id="KW-0479">Metal-binding</keyword>
<evidence type="ECO:0000256" key="8">
    <source>
        <dbReference type="ARBA" id="ARBA00023136"/>
    </source>
</evidence>
<protein>
    <recommendedName>
        <fullName evidence="10">UDP-2,3-diacylglucosamine hydrolase</fullName>
        <ecNumber evidence="10">3.6.1.54</ecNumber>
    </recommendedName>
    <alternativeName>
        <fullName evidence="10">UDP-2,3-diacylglucosamine diphosphatase</fullName>
    </alternativeName>
</protein>
<evidence type="ECO:0000256" key="9">
    <source>
        <dbReference type="ARBA" id="ARBA00023211"/>
    </source>
</evidence>
<dbReference type="SUPFAM" id="SSF56300">
    <property type="entry name" value="Metallo-dependent phosphatases"/>
    <property type="match status" value="1"/>
</dbReference>
<dbReference type="Gene3D" id="3.60.21.10">
    <property type="match status" value="1"/>
</dbReference>
<sequence>MSALFIADLHLSEHCPDNTRAFLGLLAGQARGVDALYILGDLFEYWAGDDDCGIPLNREIGEALATLAARGTRIGFVAGNRDFLVGEDFARHAGLTILADPTVLDLDGRRVLITHGDSLCTDDHAYQAFRHQVRSPQWQRAFLARPLEERKQVIEGLRRHSETAKQEKTLDIMDVNAAAVDALLRAHDYPTLIHGHTHRPARHVHQVDGRACERWVLSDWRGTANWLLWDGTEFRPGP</sequence>
<feature type="binding site" evidence="10">
    <location>
        <position position="115"/>
    </location>
    <ligand>
        <name>Mn(2+)</name>
        <dbReference type="ChEBI" id="CHEBI:29035"/>
        <label>2</label>
    </ligand>
</feature>